<dbReference type="STRING" id="249189.RV04_GL000104"/>
<dbReference type="Pfam" id="PF07099">
    <property type="entry name" value="DUF1361"/>
    <property type="match status" value="1"/>
</dbReference>
<keyword evidence="1" id="KW-0472">Membrane</keyword>
<feature type="transmembrane region" description="Helical" evidence="1">
    <location>
        <begin position="96"/>
        <end position="120"/>
    </location>
</feature>
<keyword evidence="1" id="KW-0812">Transmembrane</keyword>
<evidence type="ECO:0000313" key="3">
    <source>
        <dbReference type="Proteomes" id="UP000182077"/>
    </source>
</evidence>
<organism evidence="2 3">
    <name type="scientific">Enterococcus hermanniensis</name>
    <dbReference type="NCBI Taxonomy" id="249189"/>
    <lineage>
        <taxon>Bacteria</taxon>
        <taxon>Bacillati</taxon>
        <taxon>Bacillota</taxon>
        <taxon>Bacilli</taxon>
        <taxon>Lactobacillales</taxon>
        <taxon>Enterococcaceae</taxon>
        <taxon>Enterococcus</taxon>
    </lineage>
</organism>
<dbReference type="RefSeq" id="WP_071856525.1">
    <property type="nucleotide sequence ID" value="NZ_JBHSHK010000005.1"/>
</dbReference>
<feature type="transmembrane region" description="Helical" evidence="1">
    <location>
        <begin position="52"/>
        <end position="76"/>
    </location>
</feature>
<dbReference type="EMBL" id="JXKQ01000001">
    <property type="protein sequence ID" value="OJG46857.1"/>
    <property type="molecule type" value="Genomic_DNA"/>
</dbReference>
<gene>
    <name evidence="2" type="ORF">RV04_GL000104</name>
</gene>
<feature type="transmembrane region" description="Helical" evidence="1">
    <location>
        <begin position="179"/>
        <end position="199"/>
    </location>
</feature>
<proteinExistence type="predicted"/>
<dbReference type="OrthoDB" id="4540541at2"/>
<dbReference type="AlphaFoldDB" id="A0A1L8TRE9"/>
<dbReference type="Proteomes" id="UP000182077">
    <property type="component" value="Unassembled WGS sequence"/>
</dbReference>
<protein>
    <submittedName>
        <fullName evidence="2">Uncharacterized protein</fullName>
    </submittedName>
</protein>
<name>A0A1L8TRE9_9ENTE</name>
<feature type="transmembrane region" description="Helical" evidence="1">
    <location>
        <begin position="27"/>
        <end position="45"/>
    </location>
</feature>
<keyword evidence="1" id="KW-1133">Transmembrane helix</keyword>
<comment type="caution">
    <text evidence="2">The sequence shown here is derived from an EMBL/GenBank/DDBJ whole genome shotgun (WGS) entry which is preliminary data.</text>
</comment>
<keyword evidence="3" id="KW-1185">Reference proteome</keyword>
<evidence type="ECO:0000313" key="2">
    <source>
        <dbReference type="EMBL" id="OJG46857.1"/>
    </source>
</evidence>
<sequence>MQKNYGFHLGVILYIVGMSFFQQTFSFMGLNVFLAWLPIVFGQLFMKLDSGWHWLLGLLWLLFFPNIPYLLTDLFYLTSLDIYRPNGLFSATFPDWWSFLLLVLPILMMVFIGMGQVFSLLKTVTLDLKQQVASLTILAFLSGIAVYIGRFERIHSIELLIHPIKTVTLLIGDWSMAKVQFVALYSFIQLSIWGLIYFLQKMSKEE</sequence>
<feature type="transmembrane region" description="Helical" evidence="1">
    <location>
        <begin position="132"/>
        <end position="149"/>
    </location>
</feature>
<reference evidence="2 3" key="1">
    <citation type="submission" date="2014-12" db="EMBL/GenBank/DDBJ databases">
        <title>Draft genome sequences of 29 type strains of Enterococci.</title>
        <authorList>
            <person name="Zhong Z."/>
            <person name="Sun Z."/>
            <person name="Liu W."/>
            <person name="Zhang W."/>
            <person name="Zhang H."/>
        </authorList>
    </citation>
    <scope>NUCLEOTIDE SEQUENCE [LARGE SCALE GENOMIC DNA]</scope>
    <source>
        <strain evidence="2 3">DSM 17122</strain>
    </source>
</reference>
<dbReference type="InterPro" id="IPR009793">
    <property type="entry name" value="DUF1361"/>
</dbReference>
<accession>A0A1L8TRE9</accession>
<evidence type="ECO:0000256" key="1">
    <source>
        <dbReference type="SAM" id="Phobius"/>
    </source>
</evidence>